<dbReference type="EMBL" id="GBRH01232059">
    <property type="protein sequence ID" value="JAD65836.1"/>
    <property type="molecule type" value="Transcribed_RNA"/>
</dbReference>
<accession>A0A0A9BR18</accession>
<name>A0A0A9BR18_ARUDO</name>
<proteinExistence type="predicted"/>
<sequence>MVLQACIFCYYPLLSIYEKRRNHLPRRSGFGGSRSGCRAAPGRRRR</sequence>
<feature type="region of interest" description="Disordered" evidence="1">
    <location>
        <begin position="26"/>
        <end position="46"/>
    </location>
</feature>
<organism evidence="2">
    <name type="scientific">Arundo donax</name>
    <name type="common">Giant reed</name>
    <name type="synonym">Donax arundinaceus</name>
    <dbReference type="NCBI Taxonomy" id="35708"/>
    <lineage>
        <taxon>Eukaryota</taxon>
        <taxon>Viridiplantae</taxon>
        <taxon>Streptophyta</taxon>
        <taxon>Embryophyta</taxon>
        <taxon>Tracheophyta</taxon>
        <taxon>Spermatophyta</taxon>
        <taxon>Magnoliopsida</taxon>
        <taxon>Liliopsida</taxon>
        <taxon>Poales</taxon>
        <taxon>Poaceae</taxon>
        <taxon>PACMAD clade</taxon>
        <taxon>Arundinoideae</taxon>
        <taxon>Arundineae</taxon>
        <taxon>Arundo</taxon>
    </lineage>
</organism>
<evidence type="ECO:0000313" key="2">
    <source>
        <dbReference type="EMBL" id="JAD65836.1"/>
    </source>
</evidence>
<evidence type="ECO:0000256" key="1">
    <source>
        <dbReference type="SAM" id="MobiDB-lite"/>
    </source>
</evidence>
<reference evidence="2" key="2">
    <citation type="journal article" date="2015" name="Data Brief">
        <title>Shoot transcriptome of the giant reed, Arundo donax.</title>
        <authorList>
            <person name="Barrero R.A."/>
            <person name="Guerrero F.D."/>
            <person name="Moolhuijzen P."/>
            <person name="Goolsby J.A."/>
            <person name="Tidwell J."/>
            <person name="Bellgard S.E."/>
            <person name="Bellgard M.I."/>
        </authorList>
    </citation>
    <scope>NUCLEOTIDE SEQUENCE</scope>
    <source>
        <tissue evidence="2">Shoot tissue taken approximately 20 cm above the soil surface</tissue>
    </source>
</reference>
<dbReference type="AlphaFoldDB" id="A0A0A9BR18"/>
<protein>
    <submittedName>
        <fullName evidence="2">Uncharacterized protein</fullName>
    </submittedName>
</protein>
<reference evidence="2" key="1">
    <citation type="submission" date="2014-09" db="EMBL/GenBank/DDBJ databases">
        <authorList>
            <person name="Magalhaes I.L.F."/>
            <person name="Oliveira U."/>
            <person name="Santos F.R."/>
            <person name="Vidigal T.H.D.A."/>
            <person name="Brescovit A.D."/>
            <person name="Santos A.J."/>
        </authorList>
    </citation>
    <scope>NUCLEOTIDE SEQUENCE</scope>
    <source>
        <tissue evidence="2">Shoot tissue taken approximately 20 cm above the soil surface</tissue>
    </source>
</reference>